<dbReference type="AlphaFoldDB" id="A0A4Q0HTQ8"/>
<dbReference type="RefSeq" id="WP_087716002.1">
    <property type="nucleotide sequence ID" value="NZ_MZZJ01000005.1"/>
</dbReference>
<comment type="caution">
    <text evidence="2">The sequence shown here is derived from an EMBL/GenBank/DDBJ whole genome shotgun (WGS) entry which is preliminary data.</text>
</comment>
<evidence type="ECO:0000256" key="1">
    <source>
        <dbReference type="SAM" id="MobiDB-lite"/>
    </source>
</evidence>
<gene>
    <name evidence="2" type="ORF">B4O85_15125</name>
</gene>
<dbReference type="Proteomes" id="UP000290481">
    <property type="component" value="Unassembled WGS sequence"/>
</dbReference>
<sequence>MAQDAIAKILAKNGPMLSSELAKILESQYNLAPTAARKRVERGFEDMRKLSHLIFPHRARFVYLRSDYGSPKFFSNLIDALQKTNSAYYSALQALKMRSNFMLRSHFLIACGAPVAQLKHVSAESLLERLISASLVKEVALPGGDTCVVRCDQEMPLQDGNTLAKLKARNIAERLALIAVKDWARKLGLVSYDAVKTREDDGLEKMPQVGTFQWDMAGPSFLFPMRSYSEAAGVKGGFFVCDIALDGRVTAEELSAFVKKCVTLRNLSKVSRCLQVFVAEEFSTEAFSLLKAEGIIPATTESLFGLEVARALKSLCSLLENTAKLLDSPESLDQVFNVLSRIEGAGSTLRGSLFEFAVAHIAKSTFPGGDPEVNRKVKDSLGRQAEIDVLVVRRHRDVVFIECKGVHPLGNVDDAEVAKWLDKRIPVLREVAKHHSEWGYLPQRFEIWSSGNFTPEALLLISNRNLETDKYEIVARNADYVFEQVMASHDAGLIRTYEQHFINHPMREVELSRDRAARKAERERKRARLEQRSSPV</sequence>
<feature type="region of interest" description="Disordered" evidence="1">
    <location>
        <begin position="513"/>
        <end position="536"/>
    </location>
</feature>
<accession>A0A4Q0HTQ8</accession>
<organism evidence="2 3">
    <name type="scientific">Pseudomonas azotoformans</name>
    <dbReference type="NCBI Taxonomy" id="47878"/>
    <lineage>
        <taxon>Bacteria</taxon>
        <taxon>Pseudomonadati</taxon>
        <taxon>Pseudomonadota</taxon>
        <taxon>Gammaproteobacteria</taxon>
        <taxon>Pseudomonadales</taxon>
        <taxon>Pseudomonadaceae</taxon>
        <taxon>Pseudomonas</taxon>
    </lineage>
</organism>
<dbReference type="EMBL" id="MZZJ01000005">
    <property type="protein sequence ID" value="RXE52677.1"/>
    <property type="molecule type" value="Genomic_DNA"/>
</dbReference>
<reference evidence="2 3" key="1">
    <citation type="submission" date="2017-03" db="EMBL/GenBank/DDBJ databases">
        <title>Pseudomonas azotoformans: Salt tolerant bacteria having multiple plant growth promoting attributes.</title>
        <authorList>
            <person name="Srivastava A.K."/>
            <person name="Sharma A."/>
            <person name="Srivastava A.K."/>
            <person name="Jamali H."/>
            <person name="Yadav J."/>
            <person name="Srivastava R."/>
            <person name="Kashyap P.L."/>
            <person name="Chakdar H."/>
            <person name="Saxena A.K."/>
        </authorList>
    </citation>
    <scope>NUCLEOTIDE SEQUENCE [LARGE SCALE GENOMIC DNA]</scope>
    <source>
        <strain evidence="2 3">SC 14</strain>
    </source>
</reference>
<evidence type="ECO:0000313" key="3">
    <source>
        <dbReference type="Proteomes" id="UP000290481"/>
    </source>
</evidence>
<protein>
    <submittedName>
        <fullName evidence="2">Uncharacterized protein</fullName>
    </submittedName>
</protein>
<proteinExistence type="predicted"/>
<evidence type="ECO:0000313" key="2">
    <source>
        <dbReference type="EMBL" id="RXE52677.1"/>
    </source>
</evidence>
<name>A0A4Q0HTQ8_PSEAZ</name>